<comment type="subcellular location">
    <subcellularLocation>
        <location evidence="1">Cell membrane</location>
        <topology evidence="1">Multi-pass membrane protein</topology>
    </subcellularLocation>
</comment>
<evidence type="ECO:0000256" key="4">
    <source>
        <dbReference type="ARBA" id="ARBA00022679"/>
    </source>
</evidence>
<evidence type="ECO:0000256" key="6">
    <source>
        <dbReference type="ARBA" id="ARBA00022989"/>
    </source>
</evidence>
<name>A0A956NG30_UNCEI</name>
<dbReference type="Proteomes" id="UP000739538">
    <property type="component" value="Unassembled WGS sequence"/>
</dbReference>
<organism evidence="11 12">
    <name type="scientific">Eiseniibacteriota bacterium</name>
    <dbReference type="NCBI Taxonomy" id="2212470"/>
    <lineage>
        <taxon>Bacteria</taxon>
        <taxon>Candidatus Eiseniibacteriota</taxon>
    </lineage>
</organism>
<proteinExistence type="predicted"/>
<keyword evidence="8" id="KW-0802">TPR repeat</keyword>
<feature type="transmembrane region" description="Helical" evidence="10">
    <location>
        <begin position="268"/>
        <end position="289"/>
    </location>
</feature>
<keyword evidence="6 10" id="KW-1133">Transmembrane helix</keyword>
<feature type="transmembrane region" description="Helical" evidence="10">
    <location>
        <begin position="152"/>
        <end position="173"/>
    </location>
</feature>
<dbReference type="AlphaFoldDB" id="A0A956NG30"/>
<feature type="repeat" description="TPR" evidence="8">
    <location>
        <begin position="612"/>
        <end position="645"/>
    </location>
</feature>
<dbReference type="SMART" id="SM00028">
    <property type="entry name" value="TPR"/>
    <property type="match status" value="3"/>
</dbReference>
<dbReference type="InterPro" id="IPR019734">
    <property type="entry name" value="TPR_rpt"/>
</dbReference>
<evidence type="ECO:0000256" key="3">
    <source>
        <dbReference type="ARBA" id="ARBA00022676"/>
    </source>
</evidence>
<accession>A0A956NG30</accession>
<evidence type="ECO:0000256" key="8">
    <source>
        <dbReference type="PROSITE-ProRule" id="PRU00339"/>
    </source>
</evidence>
<evidence type="ECO:0000256" key="10">
    <source>
        <dbReference type="SAM" id="Phobius"/>
    </source>
</evidence>
<feature type="transmembrane region" description="Helical" evidence="10">
    <location>
        <begin position="454"/>
        <end position="476"/>
    </location>
</feature>
<feature type="transmembrane region" description="Helical" evidence="10">
    <location>
        <begin position="482"/>
        <end position="503"/>
    </location>
</feature>
<dbReference type="GO" id="GO:0009103">
    <property type="term" value="P:lipopolysaccharide biosynthetic process"/>
    <property type="evidence" value="ECO:0007669"/>
    <property type="project" value="UniProtKB-ARBA"/>
</dbReference>
<dbReference type="EMBL" id="JAGQHS010000121">
    <property type="protein sequence ID" value="MCA9757801.1"/>
    <property type="molecule type" value="Genomic_DNA"/>
</dbReference>
<sequence>MKDEKRKGSAHRKGKAPSQTPGRTQGQTQGQTTSRASRAKGIGMRDLALPIGVSALLTLILRIVYLTTTDNPFWRTLGLDLEIYDTWARHILEAPPFGGEPLGQAPFFPVVLSIAYRVLGADPVRALFAHLVPAVLATACVAWVAGKWKGAVAAWIAGVLLSIYGPAIFYTGVLLPPSWVLGLSALVLALGYRVVTGDAGVAGRIGTGLALGLLVWAQPVTLVLILPLIAFGLATPGGDGERGRGTAARGLRDRRPFWQVPADEAKSAWLGMAWILLGLALPLSVTFGYNASKGAPSLVALNGGINLYIGNGPEANGAYVRPSGMEENRDLLGMRLAMRMLQAERAAVRDGAAEAPGRTGGTDGSNAQTSGGAVPSSGRSGIGADGSTQSSADATIVVDRRSADRFWWNRATKEMTENPGRTASLFFRKLGFFFTNYEIPQVESLQYESRYAPLLRVPLPGMAVLVFGAALGALLFCRRDPVARWLVASALLLAIGVAVFFVTARFRMPVVPWMVVLTAGGLAEFWGIVRGRSPETGATYVSGATRPVAAWSFVAIAVVFGLISAFAPTGIVAGVSDGQYVFRQAVIAEKSGDTAGAMDGYRQALEIDPNLAKANVNLGTLLARQGKLDDARAHLERGVRLDPTSGIGHQNLGQLNEVQGRFDDAVREYAAAIEAEPDLVSARESAAYLLHTMGRIDESRLQLQEILQKVRKGSPPELRAGTLFSLGAERRSAVPQLVKEGARPDWWASSDLLQADVLLAQRQIQAAADLYRKVLADPTVAPYAQAILTQLEASGVVK</sequence>
<dbReference type="Pfam" id="PF14559">
    <property type="entry name" value="TPR_19"/>
    <property type="match status" value="1"/>
</dbReference>
<comment type="caution">
    <text evidence="11">The sequence shown here is derived from an EMBL/GenBank/DDBJ whole genome shotgun (WGS) entry which is preliminary data.</text>
</comment>
<keyword evidence="2" id="KW-1003">Cell membrane</keyword>
<dbReference type="SUPFAM" id="SSF48452">
    <property type="entry name" value="TPR-like"/>
    <property type="match status" value="1"/>
</dbReference>
<feature type="repeat" description="TPR" evidence="8">
    <location>
        <begin position="646"/>
        <end position="679"/>
    </location>
</feature>
<dbReference type="InterPro" id="IPR050297">
    <property type="entry name" value="LipidA_mod_glycosyltrf_83"/>
</dbReference>
<feature type="transmembrane region" description="Helical" evidence="10">
    <location>
        <begin position="549"/>
        <end position="575"/>
    </location>
</feature>
<evidence type="ECO:0000313" key="11">
    <source>
        <dbReference type="EMBL" id="MCA9757801.1"/>
    </source>
</evidence>
<dbReference type="GO" id="GO:0005886">
    <property type="term" value="C:plasma membrane"/>
    <property type="evidence" value="ECO:0007669"/>
    <property type="project" value="UniProtKB-SubCell"/>
</dbReference>
<evidence type="ECO:0000256" key="7">
    <source>
        <dbReference type="ARBA" id="ARBA00023136"/>
    </source>
</evidence>
<evidence type="ECO:0000256" key="2">
    <source>
        <dbReference type="ARBA" id="ARBA00022475"/>
    </source>
</evidence>
<feature type="transmembrane region" description="Helical" evidence="10">
    <location>
        <begin position="127"/>
        <end position="145"/>
    </location>
</feature>
<evidence type="ECO:0000256" key="5">
    <source>
        <dbReference type="ARBA" id="ARBA00022692"/>
    </source>
</evidence>
<feature type="region of interest" description="Disordered" evidence="9">
    <location>
        <begin position="349"/>
        <end position="392"/>
    </location>
</feature>
<gene>
    <name evidence="11" type="ORF">KDA27_18565</name>
</gene>
<keyword evidence="4" id="KW-0808">Transferase</keyword>
<feature type="region of interest" description="Disordered" evidence="9">
    <location>
        <begin position="1"/>
        <end position="38"/>
    </location>
</feature>
<evidence type="ECO:0000256" key="9">
    <source>
        <dbReference type="SAM" id="MobiDB-lite"/>
    </source>
</evidence>
<protein>
    <submittedName>
        <fullName evidence="11">Tetratricopeptide repeat protein</fullName>
    </submittedName>
</protein>
<keyword evidence="5 10" id="KW-0812">Transmembrane</keyword>
<keyword evidence="7 10" id="KW-0472">Membrane</keyword>
<reference evidence="11" key="2">
    <citation type="journal article" date="2021" name="Microbiome">
        <title>Successional dynamics and alternative stable states in a saline activated sludge microbial community over 9 years.</title>
        <authorList>
            <person name="Wang Y."/>
            <person name="Ye J."/>
            <person name="Ju F."/>
            <person name="Liu L."/>
            <person name="Boyd J.A."/>
            <person name="Deng Y."/>
            <person name="Parks D.H."/>
            <person name="Jiang X."/>
            <person name="Yin X."/>
            <person name="Woodcroft B.J."/>
            <person name="Tyson G.W."/>
            <person name="Hugenholtz P."/>
            <person name="Polz M.F."/>
            <person name="Zhang T."/>
        </authorList>
    </citation>
    <scope>NUCLEOTIDE SEQUENCE</scope>
    <source>
        <strain evidence="11">HKST-UBA02</strain>
    </source>
</reference>
<feature type="transmembrane region" description="Helical" evidence="10">
    <location>
        <begin position="47"/>
        <end position="65"/>
    </location>
</feature>
<reference evidence="11" key="1">
    <citation type="submission" date="2020-04" db="EMBL/GenBank/DDBJ databases">
        <authorList>
            <person name="Zhang T."/>
        </authorList>
    </citation>
    <scope>NUCLEOTIDE SEQUENCE</scope>
    <source>
        <strain evidence="11">HKST-UBA02</strain>
    </source>
</reference>
<feature type="transmembrane region" description="Helical" evidence="10">
    <location>
        <begin position="179"/>
        <end position="196"/>
    </location>
</feature>
<dbReference type="GO" id="GO:0016763">
    <property type="term" value="F:pentosyltransferase activity"/>
    <property type="evidence" value="ECO:0007669"/>
    <property type="project" value="TreeGrafter"/>
</dbReference>
<dbReference type="Gene3D" id="1.25.40.10">
    <property type="entry name" value="Tetratricopeptide repeat domain"/>
    <property type="match status" value="1"/>
</dbReference>
<dbReference type="PANTHER" id="PTHR33908">
    <property type="entry name" value="MANNOSYLTRANSFERASE YKCB-RELATED"/>
    <property type="match status" value="1"/>
</dbReference>
<evidence type="ECO:0000313" key="12">
    <source>
        <dbReference type="Proteomes" id="UP000739538"/>
    </source>
</evidence>
<feature type="compositionally biased region" description="Low complexity" evidence="9">
    <location>
        <begin position="17"/>
        <end position="35"/>
    </location>
</feature>
<evidence type="ECO:0000256" key="1">
    <source>
        <dbReference type="ARBA" id="ARBA00004651"/>
    </source>
</evidence>
<feature type="transmembrane region" description="Helical" evidence="10">
    <location>
        <begin position="208"/>
        <end position="234"/>
    </location>
</feature>
<dbReference type="Pfam" id="PF13432">
    <property type="entry name" value="TPR_16"/>
    <property type="match status" value="1"/>
</dbReference>
<feature type="transmembrane region" description="Helical" evidence="10">
    <location>
        <begin position="510"/>
        <end position="529"/>
    </location>
</feature>
<keyword evidence="3" id="KW-0328">Glycosyltransferase</keyword>
<dbReference type="InterPro" id="IPR011990">
    <property type="entry name" value="TPR-like_helical_dom_sf"/>
</dbReference>
<dbReference type="PANTHER" id="PTHR33908:SF11">
    <property type="entry name" value="MEMBRANE PROTEIN"/>
    <property type="match status" value="1"/>
</dbReference>
<dbReference type="PROSITE" id="PS50005">
    <property type="entry name" value="TPR"/>
    <property type="match status" value="2"/>
</dbReference>